<protein>
    <submittedName>
        <fullName evidence="2">DUF3466 family protein</fullName>
    </submittedName>
</protein>
<feature type="chain" id="PRO_5045573109" evidence="1">
    <location>
        <begin position="28"/>
        <end position="622"/>
    </location>
</feature>
<keyword evidence="1" id="KW-0732">Signal</keyword>
<dbReference type="Pfam" id="PF11949">
    <property type="entry name" value="DUF3466"/>
    <property type="match status" value="1"/>
</dbReference>
<gene>
    <name evidence="2" type="ORF">ACFOE0_09105</name>
</gene>
<keyword evidence="3" id="KW-1185">Reference proteome</keyword>
<evidence type="ECO:0000313" key="2">
    <source>
        <dbReference type="EMBL" id="MFC3138342.1"/>
    </source>
</evidence>
<organism evidence="2 3">
    <name type="scientific">Shewanella submarina</name>
    <dbReference type="NCBI Taxonomy" id="2016376"/>
    <lineage>
        <taxon>Bacteria</taxon>
        <taxon>Pseudomonadati</taxon>
        <taxon>Pseudomonadota</taxon>
        <taxon>Gammaproteobacteria</taxon>
        <taxon>Alteromonadales</taxon>
        <taxon>Shewanellaceae</taxon>
        <taxon>Shewanella</taxon>
    </lineage>
</organism>
<evidence type="ECO:0000313" key="3">
    <source>
        <dbReference type="Proteomes" id="UP001595621"/>
    </source>
</evidence>
<proteinExistence type="predicted"/>
<dbReference type="RefSeq" id="WP_248935580.1">
    <property type="nucleotide sequence ID" value="NZ_JAKILF010000003.1"/>
</dbReference>
<dbReference type="EMBL" id="JBHRTD010000012">
    <property type="protein sequence ID" value="MFC3138342.1"/>
    <property type="molecule type" value="Genomic_DNA"/>
</dbReference>
<name>A0ABV7GH25_9GAMM</name>
<accession>A0ABV7GH25</accession>
<dbReference type="InterPro" id="IPR022562">
    <property type="entry name" value="DUF3466"/>
</dbReference>
<feature type="signal peptide" evidence="1">
    <location>
        <begin position="1"/>
        <end position="27"/>
    </location>
</feature>
<comment type="caution">
    <text evidence="2">The sequence shown here is derived from an EMBL/GenBank/DDBJ whole genome shotgun (WGS) entry which is preliminary data.</text>
</comment>
<evidence type="ECO:0000256" key="1">
    <source>
        <dbReference type="SAM" id="SignalP"/>
    </source>
</evidence>
<reference evidence="3" key="1">
    <citation type="journal article" date="2019" name="Int. J. Syst. Evol. Microbiol.">
        <title>The Global Catalogue of Microorganisms (GCM) 10K type strain sequencing project: providing services to taxonomists for standard genome sequencing and annotation.</title>
        <authorList>
            <consortium name="The Broad Institute Genomics Platform"/>
            <consortium name="The Broad Institute Genome Sequencing Center for Infectious Disease"/>
            <person name="Wu L."/>
            <person name="Ma J."/>
        </authorList>
    </citation>
    <scope>NUCLEOTIDE SEQUENCE [LARGE SCALE GENOMIC DNA]</scope>
    <source>
        <strain evidence="3">KCTC 52277</strain>
    </source>
</reference>
<sequence>MKLSLDKTLSLVALSVVGALGTLPAYAALEDQAYEVVNIEDFDLKGTLPDTQRGYGMGINADGEMVGVSRGRKKLRDEDVDDGIIDVEDGIAPEEQITFSVDEPIIANNFTFISSANQPAGEWVPTFDSLGGSTAPNTTPPNSVDAIYYGINDAGIKVGSVSAPEKKLTYEGDNEDQEFWYYRDFELRAIAKKADGSEVEIAPPFTTYVYEAENEAPVDVLVGGWSVAANINNNQQVVGYASTDISDFGADRIKACFGDDVTLPLDICVQANQFPSATGSRNIQYQTRAFVWDLDNAGGVTATELPLGLTPAADSELIFTAQGLGINSSGVVAGRSDTYRDGDTDDRRLDAGYWLQEANDSGTEAYVFKPVPFPDREYYNTIAYDVNDDGLLIGTYDRYIEGYLRTKFFTFDTVNGGQITTPLDFYGNISDLSSTPRDINNQGKVVGSIDITHDKETPRPRSGFLYDSAAAELVDLNKVLTCESKGLEADGNGSWKRHEVQVTDGTGLELSYRAEIRVVDADSIAEDGTIVGTAFVRKPMYQVDLNGDLVLENGQPVFELNANGQPLTSFLPRAVVLKPSNGAICTYVDPDDDDAPYERKGAAGLGWLMLLPLLWVRRKIIG</sequence>
<dbReference type="Proteomes" id="UP001595621">
    <property type="component" value="Unassembled WGS sequence"/>
</dbReference>